<feature type="domain" description="DUF6036" evidence="1">
    <location>
        <begin position="22"/>
        <end position="128"/>
    </location>
</feature>
<accession>A0A2T4U1J2</accession>
<dbReference type="EMBL" id="NVQC01000005">
    <property type="protein sequence ID" value="PTL37233.1"/>
    <property type="molecule type" value="Genomic_DNA"/>
</dbReference>
<evidence type="ECO:0000313" key="2">
    <source>
        <dbReference type="EMBL" id="PTL37233.1"/>
    </source>
</evidence>
<reference evidence="2 3" key="1">
    <citation type="submission" date="2017-09" db="EMBL/GenBank/DDBJ databases">
        <title>Bloom of a denitrifying methanotroph, Candidatus Methylomirabilis limnetica, in a deep stratified lake.</title>
        <authorList>
            <person name="Graf J.S."/>
            <person name="Marchant H.K."/>
            <person name="Tienken D."/>
            <person name="Hach P.F."/>
            <person name="Brand A."/>
            <person name="Schubert C.J."/>
            <person name="Kuypers M.M."/>
            <person name="Milucka J."/>
        </authorList>
    </citation>
    <scope>NUCLEOTIDE SEQUENCE [LARGE SCALE GENOMIC DNA]</scope>
    <source>
        <strain evidence="2 3">Zug</strain>
    </source>
</reference>
<gene>
    <name evidence="2" type="ORF">CLG94_00195</name>
</gene>
<reference evidence="3" key="2">
    <citation type="journal article" date="2018" name="Environ. Microbiol.">
        <title>Bloom of a denitrifying methanotroph, 'Candidatus Methylomirabilis limnetica', in a deep stratified lake.</title>
        <authorList>
            <person name="Graf J.S."/>
            <person name="Mayr M.J."/>
            <person name="Marchant H.K."/>
            <person name="Tienken D."/>
            <person name="Hach P.F."/>
            <person name="Brand A."/>
            <person name="Schubert C.J."/>
            <person name="Kuypers M.M."/>
            <person name="Milucka J."/>
        </authorList>
    </citation>
    <scope>NUCLEOTIDE SEQUENCE [LARGE SCALE GENOMIC DNA]</scope>
    <source>
        <strain evidence="3">Zug</strain>
    </source>
</reference>
<protein>
    <recommendedName>
        <fullName evidence="1">DUF6036 domain-containing protein</fullName>
    </recommendedName>
</protein>
<dbReference type="OrthoDB" id="5405370at2"/>
<dbReference type="InterPro" id="IPR045792">
    <property type="entry name" value="DUF6036"/>
</dbReference>
<evidence type="ECO:0000259" key="1">
    <source>
        <dbReference type="Pfam" id="PF19502"/>
    </source>
</evidence>
<dbReference type="RefSeq" id="WP_107560894.1">
    <property type="nucleotide sequence ID" value="NZ_NVQC01000005.1"/>
</dbReference>
<comment type="caution">
    <text evidence="2">The sequence shown here is derived from an EMBL/GenBank/DDBJ whole genome shotgun (WGS) entry which is preliminary data.</text>
</comment>
<sequence length="190" mass="20722">MSALTIDQLTALLAAYTHETGVPVDLLLVGGLALQAYGYTDRATQDVDGEVAGDPEHLSAFLRRHHVPADLGENLSSWSVIAMPPGYRDRAVVHHTRPGLRLRLLHPTDFVIAKLRRGTELDLDDAEYVARRFHVTSDTVRQAAEAALAVSPKDTVLFLFRITVQVFCARLSNAGTPPLEKGAGGFLRNT</sequence>
<dbReference type="AlphaFoldDB" id="A0A2T4U1J2"/>
<name>A0A2T4U1J2_9BACT</name>
<keyword evidence="3" id="KW-1185">Reference proteome</keyword>
<dbReference type="Pfam" id="PF19502">
    <property type="entry name" value="DUF6036"/>
    <property type="match status" value="1"/>
</dbReference>
<proteinExistence type="predicted"/>
<dbReference type="Proteomes" id="UP000241436">
    <property type="component" value="Unassembled WGS sequence"/>
</dbReference>
<evidence type="ECO:0000313" key="3">
    <source>
        <dbReference type="Proteomes" id="UP000241436"/>
    </source>
</evidence>
<organism evidence="2 3">
    <name type="scientific">Candidatus Methylomirabilis limnetica</name>
    <dbReference type="NCBI Taxonomy" id="2033718"/>
    <lineage>
        <taxon>Bacteria</taxon>
        <taxon>Candidatus Methylomirabilota</taxon>
        <taxon>Candidatus Methylomirabilia</taxon>
        <taxon>Candidatus Methylomirabilales</taxon>
        <taxon>Candidatus Methylomirabilaceae</taxon>
        <taxon>Candidatus Methylomirabilis</taxon>
    </lineage>
</organism>